<feature type="compositionally biased region" description="Basic and acidic residues" evidence="7">
    <location>
        <begin position="1204"/>
        <end position="1221"/>
    </location>
</feature>
<sequence>MASSAKATTLDELSPRPPTPPRESFPDKLAPMKASVGRPIDPRLSLQTPPGANTPSSNGATNTNSGSRRTRKKVEWSSHTEYREASKFFRSSPITTPSASSRPVKGILKPSPSPNPLASPLNGHPNGLSSQISIAEMLDSTIKQLAGSDRDSRLDAYMMLSRALKASNNLPDRVALQGKMSLFMSFIERDVKSKRDEGSPDSSLIFQALSLLTTFLHFPAIASSLTSDFGVFIIDHCIRCFSDPGISKDLARHLMQVVAFQSFSPKVMSSDRVGRLVTSLHNIEDHLTGKSIIMGRIQIYKRLVRQSRNHMVAHTAWLEDLFNDMLTPIRDIRAQAILLGTEAGFSLRNEKPVMRKVTEVLQSTADKQIYIQYYIQRLDAMLKEKQLLSTVPQIWGAVTLFLQCPLSRWQHFAPWFKIAQDSFNCTDSQTKLEANYAWNRYVYLSITSNKLPPKSLGVLAQPLASQLRRKFSSKQSEEATKLRRTVMGGICNLCYYAFRPSQDVTSIDAAWDTILAPITQQLVQLDAQAEFSADSVTQATRIVTGLLDVSTPRSWKDERIKDVAPISPEELPSIDSKWARRNSEKIFGLVGPILEKKFHDLANTESLAYRLWQAFVGSIAVASAKDIKVTDETARFIAQAFDLLSKVWSTGLPEGSESAGTKYLSSVRHYVDVLVRNLGLLPFTEKKLSMSLANTFEPASTPSRIDRTDKSNGTVQTPLYHLFSILCSKPPGLADDEDLAECFLAVFDPFFRGKSSRARVELSREMLRLLPRDALSPYGPWVLAAQNIRTLLDQNPSPSGSLPPSSERLLGPEYREIVSLLERGLVSHPTLPEEQWFSLFNLLSDHIAQESGDSGRALGLVEPLSKIVTDNFFEDSERSNHMALAVAIALFNIAKLPRDRQAVEAARRRLWGAPPTASRSSSFDPFQYLYQLQGQSMKYFYENEGECNGQKIAAYFEAVSAFIVASFSQNGIKTLSKLQTGLSPWIQDENAHKLLRSGSPVSGSVGHSNGCTLLYANYLQVRTLWDNICGQLLTLGRLEDKILDTVEPLVAAGFRSKHRHVVNKMAETWNALVKDEESLDCSESLKSIIASLRPRVDVSFPGMEHSSGEFGAQAQTFVDTQEDLSFVALSSAKSSGQGVEQAASPVPSISKMSLRGATTRKRRRDATPESAKTKPAKRTATPRLRHDNSQIQFAPIVSSPLVEESQHLTERQREVRERQEENAAMYPGIRSSPRTRAKAAIEESSKDAENKPSRLETTPERAASYDEFINLTPTPRRGQALHLEGLNDPPSSPPDPRRNPLLSEIQTRSKARDSIVDWQLSSPPGSPSISQQTNEDQAEVETPSAKNKTSGKNTRSKRRRRRAESSKKEEVIPSSLGSQEVVAEDAEALPDAPPSQDVEEIKEEQIERPALSQLESPQRTAPPPAQVLETPKSADDEFVDARSSPAKAVDDQAVERGSKVVNSQNQDSSFALSEGDESSLMRLVVELESRRCHLPFDKYNSVSVSPEKKKNDASPEKCIEVQGDRSADEEQNDTKGPPPSSVVPSTPVEASQEKDENQNTNQTGSKRKRKRSAVYAETRRKKRRSADPSGPEQVEDSQSTSQETASSIPTVRRSSRRTAGQKGKELPNREDQASPTKRSTRSSSRAPQTTSKSIDARDDGDTDEELMSQLVTESFAASQSQEPEFRVHDEVIEDSMEVLPIDSESGEEVQEDQPQAEEEGQEEVAEPKEDEDEEEETPVPHKTRSIMDTLRGGLQQLQAAALSRDEVYQLEDMLMDMKRELFEAERRGRH</sequence>
<organism evidence="9 10">
    <name type="scientific">Fusarium napiforme</name>
    <dbReference type="NCBI Taxonomy" id="42672"/>
    <lineage>
        <taxon>Eukaryota</taxon>
        <taxon>Fungi</taxon>
        <taxon>Dikarya</taxon>
        <taxon>Ascomycota</taxon>
        <taxon>Pezizomycotina</taxon>
        <taxon>Sordariomycetes</taxon>
        <taxon>Hypocreomycetidae</taxon>
        <taxon>Hypocreales</taxon>
        <taxon>Nectriaceae</taxon>
        <taxon>Fusarium</taxon>
        <taxon>Fusarium fujikuroi species complex</taxon>
    </lineage>
</organism>
<dbReference type="GO" id="GO:0005634">
    <property type="term" value="C:nucleus"/>
    <property type="evidence" value="ECO:0007669"/>
    <property type="project" value="UniProtKB-SubCell"/>
</dbReference>
<feature type="region of interest" description="Disordered" evidence="7">
    <location>
        <begin position="1"/>
        <end position="128"/>
    </location>
</feature>
<dbReference type="InterPro" id="IPR022031">
    <property type="entry name" value="Rif1_N"/>
</dbReference>
<dbReference type="GO" id="GO:0000723">
    <property type="term" value="P:telomere maintenance"/>
    <property type="evidence" value="ECO:0007669"/>
    <property type="project" value="TreeGrafter"/>
</dbReference>
<feature type="compositionally biased region" description="Polar residues" evidence="7">
    <location>
        <begin position="92"/>
        <end position="101"/>
    </location>
</feature>
<evidence type="ECO:0000256" key="6">
    <source>
        <dbReference type="ARBA" id="ARBA00023306"/>
    </source>
</evidence>
<gene>
    <name evidence="9" type="ORF">FNAPI_10182</name>
</gene>
<feature type="region of interest" description="Disordered" evidence="7">
    <location>
        <begin position="1317"/>
        <end position="1478"/>
    </location>
</feature>
<comment type="caution">
    <text evidence="9">The sequence shown here is derived from an EMBL/GenBank/DDBJ whole genome shotgun (WGS) entry which is preliminary data.</text>
</comment>
<feature type="compositionally biased region" description="Polar residues" evidence="7">
    <location>
        <begin position="1669"/>
        <end position="1682"/>
    </location>
</feature>
<feature type="compositionally biased region" description="Basic and acidic residues" evidence="7">
    <location>
        <begin position="73"/>
        <end position="87"/>
    </location>
</feature>
<keyword evidence="5" id="KW-0539">Nucleus</keyword>
<feature type="compositionally biased region" description="Polar residues" evidence="7">
    <location>
        <begin position="1344"/>
        <end position="1353"/>
    </location>
</feature>
<keyword evidence="3" id="KW-0158">Chromosome</keyword>
<comment type="subcellular location">
    <subcellularLocation>
        <location evidence="2">Chromosome</location>
        <location evidence="2">Telomere</location>
    </subcellularLocation>
    <subcellularLocation>
        <location evidence="1">Nucleus</location>
    </subcellularLocation>
</comment>
<evidence type="ECO:0000256" key="3">
    <source>
        <dbReference type="ARBA" id="ARBA00022454"/>
    </source>
</evidence>
<accession>A0A8H5MUB6</accession>
<dbReference type="GO" id="GO:0140445">
    <property type="term" value="C:chromosome, telomeric repeat region"/>
    <property type="evidence" value="ECO:0007669"/>
    <property type="project" value="TreeGrafter"/>
</dbReference>
<evidence type="ECO:0000256" key="4">
    <source>
        <dbReference type="ARBA" id="ARBA00022895"/>
    </source>
</evidence>
<evidence type="ECO:0000259" key="8">
    <source>
        <dbReference type="Pfam" id="PF12231"/>
    </source>
</evidence>
<evidence type="ECO:0000256" key="7">
    <source>
        <dbReference type="SAM" id="MobiDB-lite"/>
    </source>
</evidence>
<dbReference type="EMBL" id="JAAOAO010000446">
    <property type="protein sequence ID" value="KAF5541524.1"/>
    <property type="molecule type" value="Genomic_DNA"/>
</dbReference>
<feature type="compositionally biased region" description="Basic and acidic residues" evidence="7">
    <location>
        <begin position="1448"/>
        <end position="1458"/>
    </location>
</feature>
<keyword evidence="6" id="KW-0131">Cell cycle</keyword>
<feature type="compositionally biased region" description="Basic and acidic residues" evidence="7">
    <location>
        <begin position="1622"/>
        <end position="1632"/>
    </location>
</feature>
<feature type="region of interest" description="Disordered" evidence="7">
    <location>
        <begin position="1495"/>
        <end position="1750"/>
    </location>
</feature>
<feature type="domain" description="Telomere-associated protein Rif1 N-terminal" evidence="8">
    <location>
        <begin position="145"/>
        <end position="514"/>
    </location>
</feature>
<feature type="compositionally biased region" description="Polar residues" evidence="7">
    <location>
        <begin position="1460"/>
        <end position="1471"/>
    </location>
</feature>
<keyword evidence="10" id="KW-1185">Reference proteome</keyword>
<feature type="compositionally biased region" description="Basic and acidic residues" evidence="7">
    <location>
        <begin position="1239"/>
        <end position="1259"/>
    </location>
</feature>
<name>A0A8H5MUB6_9HYPO</name>
<dbReference type="PANTHER" id="PTHR22928:SF3">
    <property type="entry name" value="TELOMERE-ASSOCIATED PROTEIN RIF1"/>
    <property type="match status" value="1"/>
</dbReference>
<feature type="compositionally biased region" description="Low complexity" evidence="7">
    <location>
        <begin position="1633"/>
        <end position="1647"/>
    </location>
</feature>
<feature type="compositionally biased region" description="Acidic residues" evidence="7">
    <location>
        <begin position="1704"/>
        <end position="1737"/>
    </location>
</feature>
<feature type="region of interest" description="Disordered" evidence="7">
    <location>
        <begin position="1135"/>
        <end position="1265"/>
    </location>
</feature>
<feature type="compositionally biased region" description="Low complexity" evidence="7">
    <location>
        <begin position="53"/>
        <end position="67"/>
    </location>
</feature>
<keyword evidence="4" id="KW-0779">Telomere</keyword>
<proteinExistence type="predicted"/>
<feature type="region of interest" description="Disordered" evidence="7">
    <location>
        <begin position="1280"/>
        <end position="1301"/>
    </location>
</feature>
<reference evidence="9 10" key="1">
    <citation type="submission" date="2020-05" db="EMBL/GenBank/DDBJ databases">
        <title>Identification and distribution of gene clusters putatively required for synthesis of sphingolipid metabolism inhibitors in phylogenetically diverse species of the filamentous fungus Fusarium.</title>
        <authorList>
            <person name="Kim H.-S."/>
            <person name="Busman M."/>
            <person name="Brown D.W."/>
            <person name="Divon H."/>
            <person name="Uhlig S."/>
            <person name="Proctor R.H."/>
        </authorList>
    </citation>
    <scope>NUCLEOTIDE SEQUENCE [LARGE SCALE GENOMIC DNA]</scope>
    <source>
        <strain evidence="9 10">NRRL 25196</strain>
    </source>
</reference>
<evidence type="ECO:0000256" key="1">
    <source>
        <dbReference type="ARBA" id="ARBA00004123"/>
    </source>
</evidence>
<feature type="compositionally biased region" description="Polar residues" evidence="7">
    <location>
        <begin position="1596"/>
        <end position="1609"/>
    </location>
</feature>
<dbReference type="Pfam" id="PF12231">
    <property type="entry name" value="Rif1_N"/>
    <property type="match status" value="1"/>
</dbReference>
<evidence type="ECO:0000313" key="10">
    <source>
        <dbReference type="Proteomes" id="UP000574317"/>
    </source>
</evidence>
<protein>
    <submittedName>
        <fullName evidence="9">Telomere length regulator rif1</fullName>
    </submittedName>
</protein>
<evidence type="ECO:0000313" key="9">
    <source>
        <dbReference type="EMBL" id="KAF5541524.1"/>
    </source>
</evidence>
<feature type="compositionally biased region" description="Basic and acidic residues" evidence="7">
    <location>
        <begin position="1506"/>
        <end position="1528"/>
    </location>
</feature>
<feature type="compositionally biased region" description="Low complexity" evidence="7">
    <location>
        <begin position="1321"/>
        <end position="1330"/>
    </location>
</feature>
<dbReference type="PANTHER" id="PTHR22928">
    <property type="entry name" value="TELOMERE-ASSOCIATED PROTEIN RIF1"/>
    <property type="match status" value="1"/>
</dbReference>
<evidence type="ECO:0000256" key="2">
    <source>
        <dbReference type="ARBA" id="ARBA00004574"/>
    </source>
</evidence>
<evidence type="ECO:0000256" key="5">
    <source>
        <dbReference type="ARBA" id="ARBA00023242"/>
    </source>
</evidence>
<dbReference type="Proteomes" id="UP000574317">
    <property type="component" value="Unassembled WGS sequence"/>
</dbReference>